<reference evidence="1 2" key="1">
    <citation type="journal article" date="2017" name="Int. J. Syst. Evol. Microbiol.">
        <title>Pseudokineococcus basanitobsidens sp. nov., isolated from volcanic rock.</title>
        <authorList>
            <person name="Lee D.W."/>
            <person name="Park M.Y."/>
            <person name="Kim J.J."/>
            <person name="Kim B.S."/>
        </authorList>
    </citation>
    <scope>NUCLEOTIDE SEQUENCE [LARGE SCALE GENOMIC DNA]</scope>
    <source>
        <strain evidence="1 2">DSM 103726</strain>
    </source>
</reference>
<proteinExistence type="predicted"/>
<protein>
    <submittedName>
        <fullName evidence="1">Uncharacterized protein</fullName>
    </submittedName>
</protein>
<organism evidence="1 2">
    <name type="scientific">Pseudokineococcus basanitobsidens</name>
    <dbReference type="NCBI Taxonomy" id="1926649"/>
    <lineage>
        <taxon>Bacteria</taxon>
        <taxon>Bacillati</taxon>
        <taxon>Actinomycetota</taxon>
        <taxon>Actinomycetes</taxon>
        <taxon>Kineosporiales</taxon>
        <taxon>Kineosporiaceae</taxon>
        <taxon>Pseudokineococcus</taxon>
    </lineage>
</organism>
<name>A0ABU8RPG9_9ACTN</name>
<dbReference type="Proteomes" id="UP001387100">
    <property type="component" value="Unassembled WGS sequence"/>
</dbReference>
<evidence type="ECO:0000313" key="1">
    <source>
        <dbReference type="EMBL" id="MEJ5946959.1"/>
    </source>
</evidence>
<keyword evidence="2" id="KW-1185">Reference proteome</keyword>
<gene>
    <name evidence="1" type="ORF">WDZ17_16820</name>
</gene>
<sequence>MTELATHALDLRSVITVQAQALSQAIYSGVATSIATTSMRAKGLEHTKYPHVRPLLVRAFLREHLESEEAELPPGWDVAGNARQMGQLLLQHQDLELNLTFLKERRSSYPGGVPTAGSNTARRNKWLNPPLDIALPEPPIEGEADACQLLLLWDFAANDEGFTVRIVHPRGPGVYGEAVPCDLVLELKPHGQIYTRRRFEGSADEEDLFARVDREDNVGG</sequence>
<dbReference type="RefSeq" id="WP_339576332.1">
    <property type="nucleotide sequence ID" value="NZ_JBBIAA010000044.1"/>
</dbReference>
<accession>A0ABU8RPG9</accession>
<comment type="caution">
    <text evidence="1">The sequence shown here is derived from an EMBL/GenBank/DDBJ whole genome shotgun (WGS) entry which is preliminary data.</text>
</comment>
<evidence type="ECO:0000313" key="2">
    <source>
        <dbReference type="Proteomes" id="UP001387100"/>
    </source>
</evidence>
<dbReference type="EMBL" id="JBBIAA010000044">
    <property type="protein sequence ID" value="MEJ5946959.1"/>
    <property type="molecule type" value="Genomic_DNA"/>
</dbReference>